<dbReference type="SUPFAM" id="SSF54909">
    <property type="entry name" value="Dimeric alpha+beta barrel"/>
    <property type="match status" value="1"/>
</dbReference>
<dbReference type="InterPro" id="IPR011008">
    <property type="entry name" value="Dimeric_a/b-barrel"/>
</dbReference>
<gene>
    <name evidence="2" type="ORF">MNBD_ACTINO02-1054</name>
</gene>
<dbReference type="AlphaFoldDB" id="A0A3B0SP41"/>
<dbReference type="Pfam" id="PF03992">
    <property type="entry name" value="ABM"/>
    <property type="match status" value="1"/>
</dbReference>
<dbReference type="PROSITE" id="PS51725">
    <property type="entry name" value="ABM"/>
    <property type="match status" value="1"/>
</dbReference>
<dbReference type="InterPro" id="IPR007138">
    <property type="entry name" value="ABM_dom"/>
</dbReference>
<proteinExistence type="predicted"/>
<name>A0A3B0SP41_9ZZZZ</name>
<evidence type="ECO:0000313" key="2">
    <source>
        <dbReference type="EMBL" id="VAW05993.1"/>
    </source>
</evidence>
<dbReference type="Gene3D" id="3.30.70.100">
    <property type="match status" value="1"/>
</dbReference>
<evidence type="ECO:0000259" key="1">
    <source>
        <dbReference type="PROSITE" id="PS51725"/>
    </source>
</evidence>
<reference evidence="2" key="1">
    <citation type="submission" date="2018-06" db="EMBL/GenBank/DDBJ databases">
        <authorList>
            <person name="Zhirakovskaya E."/>
        </authorList>
    </citation>
    <scope>NUCLEOTIDE SEQUENCE</scope>
</reference>
<dbReference type="EMBL" id="UOEK01000332">
    <property type="protein sequence ID" value="VAW05993.1"/>
    <property type="molecule type" value="Genomic_DNA"/>
</dbReference>
<accession>A0A3B0SP41</accession>
<sequence length="100" mass="11406">MIARIWKGTVAPERSDEYLMLMRTVAIPDYQATPGNIGAYALRHDSTDGTEFVMLTFWESKEAIKAFAGDDIAVAKYYDFDGDFLLDMVPTVEHFEVFDR</sequence>
<protein>
    <recommendedName>
        <fullName evidence="1">ABM domain-containing protein</fullName>
    </recommendedName>
</protein>
<organism evidence="2">
    <name type="scientific">hydrothermal vent metagenome</name>
    <dbReference type="NCBI Taxonomy" id="652676"/>
    <lineage>
        <taxon>unclassified sequences</taxon>
        <taxon>metagenomes</taxon>
        <taxon>ecological metagenomes</taxon>
    </lineage>
</organism>
<feature type="domain" description="ABM" evidence="1">
    <location>
        <begin position="2"/>
        <end position="95"/>
    </location>
</feature>